<comment type="catalytic activity">
    <reaction evidence="1">
        <text>UDP-N-acetyl-alpha-D-glucosamine = UDP-N-acetyl-alpha-D-galactosamine</text>
        <dbReference type="Rhea" id="RHEA:20517"/>
        <dbReference type="ChEBI" id="CHEBI:57705"/>
        <dbReference type="ChEBI" id="CHEBI:67138"/>
        <dbReference type="EC" id="5.1.3.7"/>
    </reaction>
</comment>
<comment type="catalytic activity">
    <reaction evidence="2 8">
        <text>UDP-alpha-D-glucose = UDP-alpha-D-galactose</text>
        <dbReference type="Rhea" id="RHEA:22168"/>
        <dbReference type="ChEBI" id="CHEBI:58885"/>
        <dbReference type="ChEBI" id="CHEBI:66914"/>
        <dbReference type="EC" id="5.1.3.2"/>
    </reaction>
</comment>
<protein>
    <recommendedName>
        <fullName evidence="8">UDP-glucose 4-epimerase</fullName>
        <ecNumber evidence="8">5.1.3.2</ecNumber>
    </recommendedName>
</protein>
<sequence>MYGTTIFVTGGAGYVGSHTVLVLLNAGYEVVVVDNLINAVPGKDGFLPESLRRVQELTGKSLTFYKVDLLDKEGLENIFCKHKLEYVIHFAALKAVGESCQIPLDYYHNNINGTISLLEVMKKFNVKKIIFSSSATVYGVPQYLPLDEKHPVGTNCTNPYGRTKYFIEEVLRDISVAEKRWNIILLRYFNPVGAHDSGQIGEDPQGIPNNLMPYISQVAVGRRHEVQVFGKDFRTPDGTGMRDYIHVLDLAEGHVAALKKLDEIKGCMVSEVINIILFNYLHIAIHNHNIKCKHINNFSSLTIHLLAKIFNLSCVNFLPIIS</sequence>
<comment type="subunit">
    <text evidence="8">Homodimer.</text>
</comment>
<dbReference type="Gene3D" id="3.40.50.720">
    <property type="entry name" value="NAD(P)-binding Rossmann-like Domain"/>
    <property type="match status" value="1"/>
</dbReference>
<dbReference type="InterPro" id="IPR005886">
    <property type="entry name" value="UDP_G4E"/>
</dbReference>
<evidence type="ECO:0000313" key="10">
    <source>
        <dbReference type="Proteomes" id="UP000694941"/>
    </source>
</evidence>
<keyword evidence="6" id="KW-0299">Galactose metabolism</keyword>
<proteinExistence type="inferred from homology"/>
<evidence type="ECO:0000256" key="8">
    <source>
        <dbReference type="RuleBase" id="RU366046"/>
    </source>
</evidence>
<evidence type="ECO:0000256" key="3">
    <source>
        <dbReference type="ARBA" id="ARBA00001911"/>
    </source>
</evidence>
<evidence type="ECO:0000256" key="2">
    <source>
        <dbReference type="ARBA" id="ARBA00000083"/>
    </source>
</evidence>
<keyword evidence="7 8" id="KW-0413">Isomerase</keyword>
<evidence type="ECO:0000256" key="4">
    <source>
        <dbReference type="ARBA" id="ARBA00004947"/>
    </source>
</evidence>
<dbReference type="InterPro" id="IPR036291">
    <property type="entry name" value="NAD(P)-bd_dom_sf"/>
</dbReference>
<evidence type="ECO:0000313" key="12">
    <source>
        <dbReference type="RefSeq" id="XP_022252960.1"/>
    </source>
</evidence>
<evidence type="ECO:0000256" key="5">
    <source>
        <dbReference type="ARBA" id="ARBA00023027"/>
    </source>
</evidence>
<evidence type="ECO:0000256" key="1">
    <source>
        <dbReference type="ARBA" id="ARBA00000014"/>
    </source>
</evidence>
<evidence type="ECO:0000313" key="11">
    <source>
        <dbReference type="RefSeq" id="XP_022252958.1"/>
    </source>
</evidence>
<dbReference type="EC" id="5.1.3.2" evidence="8"/>
<keyword evidence="8" id="KW-0119">Carbohydrate metabolism</keyword>
<dbReference type="Proteomes" id="UP000694941">
    <property type="component" value="Unplaced"/>
</dbReference>
<dbReference type="RefSeq" id="XP_022252958.1">
    <property type="nucleotide sequence ID" value="XM_022397250.1"/>
</dbReference>
<evidence type="ECO:0000256" key="6">
    <source>
        <dbReference type="ARBA" id="ARBA00023144"/>
    </source>
</evidence>
<name>A0ABM1TAQ2_LIMPO</name>
<comment type="pathway">
    <text evidence="4 8">Carbohydrate metabolism; galactose metabolism.</text>
</comment>
<keyword evidence="5 8" id="KW-0520">NAD</keyword>
<dbReference type="InterPro" id="IPR001509">
    <property type="entry name" value="Epimerase_deHydtase"/>
</dbReference>
<comment type="similarity">
    <text evidence="8">Belongs to the NAD(P)-dependent epimerase/dehydratase family.</text>
</comment>
<organism evidence="10 11">
    <name type="scientific">Limulus polyphemus</name>
    <name type="common">Atlantic horseshoe crab</name>
    <dbReference type="NCBI Taxonomy" id="6850"/>
    <lineage>
        <taxon>Eukaryota</taxon>
        <taxon>Metazoa</taxon>
        <taxon>Ecdysozoa</taxon>
        <taxon>Arthropoda</taxon>
        <taxon>Chelicerata</taxon>
        <taxon>Merostomata</taxon>
        <taxon>Xiphosura</taxon>
        <taxon>Limulidae</taxon>
        <taxon>Limulus</taxon>
    </lineage>
</organism>
<dbReference type="GeneID" id="106468886"/>
<dbReference type="RefSeq" id="XP_022252960.1">
    <property type="nucleotide sequence ID" value="XM_022397252.1"/>
</dbReference>
<dbReference type="PANTHER" id="PTHR43725">
    <property type="entry name" value="UDP-GLUCOSE 4-EPIMERASE"/>
    <property type="match status" value="1"/>
</dbReference>
<keyword evidence="10" id="KW-1185">Reference proteome</keyword>
<gene>
    <name evidence="11 12" type="primary">LOC106468886</name>
</gene>
<dbReference type="Gene3D" id="3.90.25.10">
    <property type="entry name" value="UDP-galactose 4-epimerase, domain 1"/>
    <property type="match status" value="1"/>
</dbReference>
<comment type="cofactor">
    <cofactor evidence="3 8">
        <name>NAD(+)</name>
        <dbReference type="ChEBI" id="CHEBI:57540"/>
    </cofactor>
</comment>
<reference evidence="11 12" key="1">
    <citation type="submission" date="2025-05" db="UniProtKB">
        <authorList>
            <consortium name="RefSeq"/>
        </authorList>
    </citation>
    <scope>IDENTIFICATION</scope>
    <source>
        <tissue evidence="11 12">Muscle</tissue>
    </source>
</reference>
<dbReference type="Pfam" id="PF01370">
    <property type="entry name" value="Epimerase"/>
    <property type="match status" value="1"/>
</dbReference>
<dbReference type="NCBIfam" id="TIGR01179">
    <property type="entry name" value="galE"/>
    <property type="match status" value="1"/>
</dbReference>
<feature type="domain" description="NAD-dependent epimerase/dehydratase" evidence="9">
    <location>
        <begin position="6"/>
        <end position="265"/>
    </location>
</feature>
<dbReference type="PANTHER" id="PTHR43725:SF47">
    <property type="entry name" value="UDP-GLUCOSE 4-EPIMERASE"/>
    <property type="match status" value="1"/>
</dbReference>
<accession>A0ABM1TAQ2</accession>
<dbReference type="SUPFAM" id="SSF51735">
    <property type="entry name" value="NAD(P)-binding Rossmann-fold domains"/>
    <property type="match status" value="1"/>
</dbReference>
<evidence type="ECO:0000259" key="9">
    <source>
        <dbReference type="Pfam" id="PF01370"/>
    </source>
</evidence>
<dbReference type="CDD" id="cd05247">
    <property type="entry name" value="UDP_G4E_1_SDR_e"/>
    <property type="match status" value="1"/>
</dbReference>
<evidence type="ECO:0000256" key="7">
    <source>
        <dbReference type="ARBA" id="ARBA00023235"/>
    </source>
</evidence>